<dbReference type="InterPro" id="IPR036400">
    <property type="entry name" value="Cyt_B5-like_heme/steroid_sf"/>
</dbReference>
<accession>A0A292PRD1</accession>
<dbReference type="SUPFAM" id="SSF55856">
    <property type="entry name" value="Cytochrome b5-like heme/steroid binding domain"/>
    <property type="match status" value="1"/>
</dbReference>
<dbReference type="InterPro" id="IPR005804">
    <property type="entry name" value="FA_desaturase_dom"/>
</dbReference>
<comment type="pathway">
    <text evidence="2">Lipid metabolism; sphingolipid metabolism.</text>
</comment>
<keyword evidence="14" id="KW-0443">Lipid metabolism</keyword>
<dbReference type="CDD" id="cd03506">
    <property type="entry name" value="Delta6-FADS-like"/>
    <property type="match status" value="1"/>
</dbReference>
<dbReference type="Proteomes" id="UP001412239">
    <property type="component" value="Unassembled WGS sequence"/>
</dbReference>
<evidence type="ECO:0000313" key="19">
    <source>
        <dbReference type="EMBL" id="CUS09674.1"/>
    </source>
</evidence>
<keyword evidence="13" id="KW-0408">Iron</keyword>
<evidence type="ECO:0000256" key="15">
    <source>
        <dbReference type="ARBA" id="ARBA00023136"/>
    </source>
</evidence>
<keyword evidence="10" id="KW-0746">Sphingolipid metabolism</keyword>
<comment type="subcellular location">
    <subcellularLocation>
        <location evidence="1">Membrane</location>
        <topology evidence="1">Multi-pass membrane protein</topology>
    </subcellularLocation>
</comment>
<comment type="similarity">
    <text evidence="4">Belongs to the fatty acid desaturase type 1 family.</text>
</comment>
<dbReference type="GO" id="GO:0006665">
    <property type="term" value="P:sphingolipid metabolic process"/>
    <property type="evidence" value="ECO:0007669"/>
    <property type="project" value="UniProtKB-UniPathway"/>
</dbReference>
<keyword evidence="11 17" id="KW-1133">Transmembrane helix</keyword>
<gene>
    <name evidence="19" type="ORF">GSTUAT00006221001</name>
</gene>
<dbReference type="GO" id="GO:0016020">
    <property type="term" value="C:membrane"/>
    <property type="evidence" value="ECO:0007669"/>
    <property type="project" value="UniProtKB-SubCell"/>
</dbReference>
<evidence type="ECO:0000256" key="3">
    <source>
        <dbReference type="ARBA" id="ARBA00004991"/>
    </source>
</evidence>
<keyword evidence="20" id="KW-1185">Reference proteome</keyword>
<evidence type="ECO:0000256" key="16">
    <source>
        <dbReference type="SAM" id="MobiDB-lite"/>
    </source>
</evidence>
<feature type="transmembrane region" description="Helical" evidence="17">
    <location>
        <begin position="390"/>
        <end position="408"/>
    </location>
</feature>
<evidence type="ECO:0000256" key="17">
    <source>
        <dbReference type="SAM" id="Phobius"/>
    </source>
</evidence>
<name>A0A292PRD1_9PEZI</name>
<evidence type="ECO:0000256" key="2">
    <source>
        <dbReference type="ARBA" id="ARBA00004760"/>
    </source>
</evidence>
<dbReference type="GO" id="GO:0016717">
    <property type="term" value="F:oxidoreductase activity, acting on paired donors, with oxidation of a pair of donors resulting in the reduction of molecular oxygen to two molecules of water"/>
    <property type="evidence" value="ECO:0007669"/>
    <property type="project" value="TreeGrafter"/>
</dbReference>
<dbReference type="EC" id="1.14.19.18" evidence="5"/>
<evidence type="ECO:0000256" key="5">
    <source>
        <dbReference type="ARBA" id="ARBA00012019"/>
    </source>
</evidence>
<evidence type="ECO:0000256" key="13">
    <source>
        <dbReference type="ARBA" id="ARBA00023004"/>
    </source>
</evidence>
<comment type="pathway">
    <text evidence="3">Sphingolipid metabolism.</text>
</comment>
<keyword evidence="12" id="KW-0560">Oxidoreductase</keyword>
<evidence type="ECO:0000313" key="20">
    <source>
        <dbReference type="Proteomes" id="UP001412239"/>
    </source>
</evidence>
<dbReference type="SMART" id="SM01117">
    <property type="entry name" value="Cyt-b5"/>
    <property type="match status" value="1"/>
</dbReference>
<dbReference type="InterPro" id="IPR012171">
    <property type="entry name" value="Fatty_acid_desaturase"/>
</dbReference>
<keyword evidence="7" id="KW-0349">Heme</keyword>
<keyword evidence="9" id="KW-0479">Metal-binding</keyword>
<dbReference type="Gene3D" id="3.10.120.10">
    <property type="entry name" value="Cytochrome b5-like heme/steroid binding domain"/>
    <property type="match status" value="1"/>
</dbReference>
<evidence type="ECO:0000256" key="6">
    <source>
        <dbReference type="ARBA" id="ARBA00016939"/>
    </source>
</evidence>
<sequence>MTRLADRVLSRRQVEGLIAEGKAVFIFDGNVVRADAWLKFHPGGDKPILHMVGRDATDEMNALHSVEALARMRSFMIGKVQQPWESFTPPLHGGRFRPYIEGEEDGELSESECPQSEGARSSSSSSVSSEDNSFLLDPSLRRRHQGSAVASSSSSMTSVSVHDETSMEEELTRKGMEYDLAAYPALDAETQGKIVDLYRELDKQVRAAGLYNCNYVRYAREVMRYLTYLSISLVLLRYGWYKMSAFFLGVFWHQITFTAHDAGHMGITHNFHIDTCVGIFIADFCGGLSLGWWKRSHNVHHIVTNDPEHDPDIEHLPFFAVSHLFFGSLYSTYYDRVMQFDAAARVLVRFQNYLYYPILCFGRFNLYRLSWEYLILGLGPRKGIAAYQRWLEIAGMAVFWYWFGYQLLYKSIPTNWDRFLFVMISHAVTMPLHVQITLSHFAMSTSDLGVKESFAQRMLRTTMDVDCPRWLDFVHGGLQFQVCSHLTGPIHHLFPRIPRHNLRTAQKLVMEFCKKSGVPYALYGFYDGNRKVIGHLGEVGRQAKILAECQAAIINKGDYGHM</sequence>
<reference evidence="19" key="1">
    <citation type="submission" date="2015-10" db="EMBL/GenBank/DDBJ databases">
        <authorList>
            <person name="Regsiter A."/>
            <person name="william w."/>
        </authorList>
    </citation>
    <scope>NUCLEOTIDE SEQUENCE</scope>
    <source>
        <strain evidence="19">Montdore</strain>
    </source>
</reference>
<feature type="compositionally biased region" description="Acidic residues" evidence="16">
    <location>
        <begin position="101"/>
        <end position="110"/>
    </location>
</feature>
<dbReference type="Pfam" id="PF00487">
    <property type="entry name" value="FA_desaturase"/>
    <property type="match status" value="1"/>
</dbReference>
<evidence type="ECO:0000256" key="8">
    <source>
        <dbReference type="ARBA" id="ARBA00022692"/>
    </source>
</evidence>
<dbReference type="PIRSF" id="PIRSF015921">
    <property type="entry name" value="FA_sphinglp_des"/>
    <property type="match status" value="1"/>
</dbReference>
<evidence type="ECO:0000256" key="11">
    <source>
        <dbReference type="ARBA" id="ARBA00022989"/>
    </source>
</evidence>
<dbReference type="Pfam" id="PF00173">
    <property type="entry name" value="Cyt-b5"/>
    <property type="match status" value="1"/>
</dbReference>
<dbReference type="AlphaFoldDB" id="A0A292PRD1"/>
<organism evidence="19 20">
    <name type="scientific">Tuber aestivum</name>
    <name type="common">summer truffle</name>
    <dbReference type="NCBI Taxonomy" id="59557"/>
    <lineage>
        <taxon>Eukaryota</taxon>
        <taxon>Fungi</taxon>
        <taxon>Dikarya</taxon>
        <taxon>Ascomycota</taxon>
        <taxon>Pezizomycotina</taxon>
        <taxon>Pezizomycetes</taxon>
        <taxon>Pezizales</taxon>
        <taxon>Tuberaceae</taxon>
        <taxon>Tuber</taxon>
    </lineage>
</organism>
<dbReference type="EMBL" id="LN891072">
    <property type="protein sequence ID" value="CUS09674.1"/>
    <property type="molecule type" value="Genomic_DNA"/>
</dbReference>
<proteinExistence type="inferred from homology"/>
<dbReference type="UniPathway" id="UPA00222"/>
<dbReference type="InterPro" id="IPR001199">
    <property type="entry name" value="Cyt_B5-like_heme/steroid-bd"/>
</dbReference>
<keyword evidence="15 17" id="KW-0472">Membrane</keyword>
<evidence type="ECO:0000256" key="12">
    <source>
        <dbReference type="ARBA" id="ARBA00023002"/>
    </source>
</evidence>
<dbReference type="PROSITE" id="PS50255">
    <property type="entry name" value="CYTOCHROME_B5_2"/>
    <property type="match status" value="1"/>
</dbReference>
<dbReference type="PANTHER" id="PTHR19353:SF30">
    <property type="entry name" value="DELTA 8-(E)-SPHINGOLIPID DESATURASE"/>
    <property type="match status" value="1"/>
</dbReference>
<feature type="compositionally biased region" description="Low complexity" evidence="16">
    <location>
        <begin position="147"/>
        <end position="160"/>
    </location>
</feature>
<keyword evidence="8 17" id="KW-0812">Transmembrane</keyword>
<evidence type="ECO:0000259" key="18">
    <source>
        <dbReference type="PROSITE" id="PS50255"/>
    </source>
</evidence>
<feature type="region of interest" description="Disordered" evidence="16">
    <location>
        <begin position="95"/>
        <end position="168"/>
    </location>
</feature>
<dbReference type="PANTHER" id="PTHR19353">
    <property type="entry name" value="FATTY ACID DESATURASE 2"/>
    <property type="match status" value="1"/>
</dbReference>
<dbReference type="GO" id="GO:0046872">
    <property type="term" value="F:metal ion binding"/>
    <property type="evidence" value="ECO:0007669"/>
    <property type="project" value="UniProtKB-KW"/>
</dbReference>
<feature type="domain" description="Cytochrome b5 heme-binding" evidence="18">
    <location>
        <begin position="6"/>
        <end position="81"/>
    </location>
</feature>
<evidence type="ECO:0000256" key="4">
    <source>
        <dbReference type="ARBA" id="ARBA00009295"/>
    </source>
</evidence>
<feature type="transmembrane region" description="Helical" evidence="17">
    <location>
        <begin position="420"/>
        <end position="443"/>
    </location>
</feature>
<evidence type="ECO:0000256" key="10">
    <source>
        <dbReference type="ARBA" id="ARBA00022919"/>
    </source>
</evidence>
<protein>
    <recommendedName>
        <fullName evidence="6">Delta 8-(E)-sphingolipid desaturase</fullName>
        <ecNumber evidence="5">1.14.19.18</ecNumber>
    </recommendedName>
</protein>
<evidence type="ECO:0000256" key="7">
    <source>
        <dbReference type="ARBA" id="ARBA00022617"/>
    </source>
</evidence>
<evidence type="ECO:0000256" key="9">
    <source>
        <dbReference type="ARBA" id="ARBA00022723"/>
    </source>
</evidence>
<evidence type="ECO:0000256" key="14">
    <source>
        <dbReference type="ARBA" id="ARBA00023098"/>
    </source>
</evidence>
<evidence type="ECO:0000256" key="1">
    <source>
        <dbReference type="ARBA" id="ARBA00004141"/>
    </source>
</evidence>